<proteinExistence type="predicted"/>
<name>A0A484LF12_9ASTE</name>
<feature type="compositionally biased region" description="Pro residues" evidence="8">
    <location>
        <begin position="174"/>
        <end position="184"/>
    </location>
</feature>
<feature type="compositionally biased region" description="Low complexity" evidence="8">
    <location>
        <begin position="221"/>
        <end position="235"/>
    </location>
</feature>
<keyword evidence="7" id="KW-0067">ATP-binding</keyword>
<dbReference type="Gene3D" id="3.40.50.300">
    <property type="entry name" value="P-loop containing nucleotide triphosphate hydrolases"/>
    <property type="match status" value="1"/>
</dbReference>
<evidence type="ECO:0000256" key="7">
    <source>
        <dbReference type="ARBA" id="ARBA00022840"/>
    </source>
</evidence>
<feature type="compositionally biased region" description="Low complexity" evidence="8">
    <location>
        <begin position="111"/>
        <end position="121"/>
    </location>
</feature>
<organism evidence="10 11">
    <name type="scientific">Cuscuta campestris</name>
    <dbReference type="NCBI Taxonomy" id="132261"/>
    <lineage>
        <taxon>Eukaryota</taxon>
        <taxon>Viridiplantae</taxon>
        <taxon>Streptophyta</taxon>
        <taxon>Embryophyta</taxon>
        <taxon>Tracheophyta</taxon>
        <taxon>Spermatophyta</taxon>
        <taxon>Magnoliopsida</taxon>
        <taxon>eudicotyledons</taxon>
        <taxon>Gunneridae</taxon>
        <taxon>Pentapetalae</taxon>
        <taxon>asterids</taxon>
        <taxon>lamiids</taxon>
        <taxon>Solanales</taxon>
        <taxon>Convolvulaceae</taxon>
        <taxon>Cuscuteae</taxon>
        <taxon>Cuscuta</taxon>
        <taxon>Cuscuta subgen. Grammica</taxon>
        <taxon>Cuscuta sect. Cleistogrammica</taxon>
    </lineage>
</organism>
<dbReference type="InterPro" id="IPR027417">
    <property type="entry name" value="P-loop_NTPase"/>
</dbReference>
<feature type="compositionally biased region" description="Pro residues" evidence="8">
    <location>
        <begin position="77"/>
        <end position="87"/>
    </location>
</feature>
<keyword evidence="5" id="KW-0378">Hydrolase</keyword>
<protein>
    <recommendedName>
        <fullName evidence="9">Helicase MOV-10-like beta-barrel domain-containing protein</fullName>
    </recommendedName>
</protein>
<feature type="compositionally biased region" description="Low complexity" evidence="8">
    <location>
        <begin position="88"/>
        <end position="100"/>
    </location>
</feature>
<keyword evidence="4" id="KW-0547">Nucleotide-binding</keyword>
<dbReference type="PANTHER" id="PTHR45418">
    <property type="entry name" value="CANCER/TESTIS ANTIGEN 55"/>
    <property type="match status" value="1"/>
</dbReference>
<dbReference type="EMBL" id="OOIL02001415">
    <property type="protein sequence ID" value="VFQ75003.1"/>
    <property type="molecule type" value="Genomic_DNA"/>
</dbReference>
<dbReference type="GO" id="GO:0016787">
    <property type="term" value="F:hydrolase activity"/>
    <property type="evidence" value="ECO:0007669"/>
    <property type="project" value="UniProtKB-KW"/>
</dbReference>
<evidence type="ECO:0000256" key="8">
    <source>
        <dbReference type="SAM" id="MobiDB-lite"/>
    </source>
</evidence>
<dbReference type="GO" id="GO:0005524">
    <property type="term" value="F:ATP binding"/>
    <property type="evidence" value="ECO:0007669"/>
    <property type="project" value="UniProtKB-KW"/>
</dbReference>
<dbReference type="GO" id="GO:0009536">
    <property type="term" value="C:plastid"/>
    <property type="evidence" value="ECO:0007669"/>
    <property type="project" value="UniProtKB-SubCell"/>
</dbReference>
<feature type="region of interest" description="Disordered" evidence="8">
    <location>
        <begin position="310"/>
        <end position="339"/>
    </location>
</feature>
<evidence type="ECO:0000313" key="11">
    <source>
        <dbReference type="Proteomes" id="UP000595140"/>
    </source>
</evidence>
<dbReference type="InterPro" id="IPR049080">
    <property type="entry name" value="MOV-10-like_beta-barrel"/>
</dbReference>
<evidence type="ECO:0000313" key="10">
    <source>
        <dbReference type="EMBL" id="VFQ75003.1"/>
    </source>
</evidence>
<feature type="compositionally biased region" description="Polar residues" evidence="8">
    <location>
        <begin position="267"/>
        <end position="289"/>
    </location>
</feature>
<evidence type="ECO:0000259" key="9">
    <source>
        <dbReference type="Pfam" id="PF21634"/>
    </source>
</evidence>
<reference evidence="10 11" key="1">
    <citation type="submission" date="2018-04" db="EMBL/GenBank/DDBJ databases">
        <authorList>
            <person name="Vogel A."/>
        </authorList>
    </citation>
    <scope>NUCLEOTIDE SEQUENCE [LARGE SCALE GENOMIC DNA]</scope>
</reference>
<dbReference type="Proteomes" id="UP000595140">
    <property type="component" value="Unassembled WGS sequence"/>
</dbReference>
<evidence type="ECO:0000256" key="3">
    <source>
        <dbReference type="ARBA" id="ARBA00022490"/>
    </source>
</evidence>
<evidence type="ECO:0000256" key="1">
    <source>
        <dbReference type="ARBA" id="ARBA00004474"/>
    </source>
</evidence>
<evidence type="ECO:0000256" key="6">
    <source>
        <dbReference type="ARBA" id="ARBA00022806"/>
    </source>
</evidence>
<evidence type="ECO:0000256" key="4">
    <source>
        <dbReference type="ARBA" id="ARBA00022741"/>
    </source>
</evidence>
<gene>
    <name evidence="10" type="ORF">CCAM_LOCUS16779</name>
</gene>
<keyword evidence="11" id="KW-1185">Reference proteome</keyword>
<dbReference type="AlphaFoldDB" id="A0A484LF12"/>
<keyword evidence="6" id="KW-0347">Helicase</keyword>
<comment type="subcellular location">
    <subcellularLocation>
        <location evidence="2">Cytoplasm</location>
    </subcellularLocation>
    <subcellularLocation>
        <location evidence="1">Plastid</location>
    </subcellularLocation>
</comment>
<dbReference type="Pfam" id="PF21634">
    <property type="entry name" value="MOV-10_beta-barrel"/>
    <property type="match status" value="1"/>
</dbReference>
<accession>A0A484LF12</accession>
<feature type="compositionally biased region" description="Low complexity" evidence="8">
    <location>
        <begin position="317"/>
        <end position="339"/>
    </location>
</feature>
<feature type="domain" description="Helicase MOV-10-like beta-barrel" evidence="9">
    <location>
        <begin position="484"/>
        <end position="557"/>
    </location>
</feature>
<dbReference type="GO" id="GO:0004386">
    <property type="term" value="F:helicase activity"/>
    <property type="evidence" value="ECO:0007669"/>
    <property type="project" value="UniProtKB-KW"/>
</dbReference>
<feature type="region of interest" description="Disordered" evidence="8">
    <location>
        <begin position="71"/>
        <end position="289"/>
    </location>
</feature>
<dbReference type="OrthoDB" id="1305287at2759"/>
<evidence type="ECO:0000256" key="5">
    <source>
        <dbReference type="ARBA" id="ARBA00022801"/>
    </source>
</evidence>
<feature type="compositionally biased region" description="Basic and acidic residues" evidence="8">
    <location>
        <begin position="255"/>
        <end position="265"/>
    </location>
</feature>
<dbReference type="PANTHER" id="PTHR45418:SF1">
    <property type="entry name" value="CANCER_TESTIS ANTIGEN 55"/>
    <property type="match status" value="1"/>
</dbReference>
<evidence type="ECO:0000256" key="2">
    <source>
        <dbReference type="ARBA" id="ARBA00004496"/>
    </source>
</evidence>
<keyword evidence="3" id="KW-0963">Cytoplasm</keyword>
<sequence>MDLSRAFIAIFRYVVCCGEEDPSESHWRQQRHHYSEIRDTHSSYPSYHETMRTTQSKVSSKPSHRNNAFQANELSSFPPPPPQPPPVAAHKPTPTTTTSPRLSEVLPQPISFSYSSPASRKASSEVVSTKPRDSVLPPFPALHKASSTEVVSKKPSHSSQSSQNKFLLSNTAKLPPPPPSPSPKPISSFPAPSQKRPALSTKPALPVDSPSAKFPPPPPVKANTPTPTTIITSSSLSEVLRPPKSFGYSSPSSHKANEVSTKPRDLFSSSSITPKQNEVSKSQSFPSSALSPEVIEAAQTRSFNTIIKTNTTKENKGTTPICSHHLQPSSLPSSRSPQDKLLLSNTTKLLTPSPSPSPKPPPSFLSPIQKKLSFFTKPALRVDSAKNHNATNNYIWVEKGASPTYVAPDDLKELIEKDVVPQVLKKPLSISTYKDYFRALLYAEDVYIEKWDGFEMKDVTLELHDAAIYKRKSRHDRIDEDGPKHEKTFVAFEIDKVPERRPFLISRDFVTLKPSEKEFPIFEGLVYRVVRSNLLLSEFEDDFLKQHRPACKYDVKFSFNRVCLKRAHQAIESTSGPLFRNFLFPEILPESRFLSNQYSLIIDKILRLRASPPYLVKKELSVIRERKTHPRLSGTGDLIVDAAVRLIHASPLNRILLCAPANTTCDLLLRGMKWMQRIPEHEILRANAAFRERDDVPKDILPSCTYEDKTGCFFCPLLDELRRYRVILSTFMSSHRLHSEGLEAGHFSHVILVDASSVTEPEALVPLANFATEGTAVVVFGDGGDHSHWIRSPVARKFGLACSYFERLYNAPNDDDDF</sequence>